<dbReference type="CDD" id="cd03784">
    <property type="entry name" value="GT1_Gtf-like"/>
    <property type="match status" value="1"/>
</dbReference>
<name>A0A9D5C538_9LILI</name>
<comment type="caution">
    <text evidence="12">The sequence shown here is derived from an EMBL/GenBank/DDBJ whole genome shotgun (WGS) entry which is preliminary data.</text>
</comment>
<dbReference type="InterPro" id="IPR044806">
    <property type="entry name" value="WVD2/WDL1-4"/>
</dbReference>
<feature type="domain" description="Glycosyltransferase N-terminal" evidence="11">
    <location>
        <begin position="4"/>
        <end position="56"/>
    </location>
</feature>
<feature type="coiled-coil region" evidence="8">
    <location>
        <begin position="556"/>
        <end position="590"/>
    </location>
</feature>
<evidence type="ECO:0000256" key="7">
    <source>
        <dbReference type="ARBA" id="ARBA00023212"/>
    </source>
</evidence>
<evidence type="ECO:0000256" key="4">
    <source>
        <dbReference type="ARBA" id="ARBA00022490"/>
    </source>
</evidence>
<evidence type="ECO:0000256" key="5">
    <source>
        <dbReference type="ARBA" id="ARBA00022679"/>
    </source>
</evidence>
<evidence type="ECO:0000256" key="2">
    <source>
        <dbReference type="ARBA" id="ARBA00005885"/>
    </source>
</evidence>
<feature type="region of interest" description="Disordered" evidence="9">
    <location>
        <begin position="603"/>
        <end position="718"/>
    </location>
</feature>
<feature type="compositionally biased region" description="Basic and acidic residues" evidence="9">
    <location>
        <begin position="683"/>
        <end position="712"/>
    </location>
</feature>
<dbReference type="AlphaFoldDB" id="A0A9D5C538"/>
<evidence type="ECO:0000259" key="10">
    <source>
        <dbReference type="Pfam" id="PF06886"/>
    </source>
</evidence>
<evidence type="ECO:0000256" key="9">
    <source>
        <dbReference type="SAM" id="MobiDB-lite"/>
    </source>
</evidence>
<comment type="similarity">
    <text evidence="2">Belongs to the TPX2 family.</text>
</comment>
<dbReference type="GO" id="GO:0008017">
    <property type="term" value="F:microtubule binding"/>
    <property type="evidence" value="ECO:0007669"/>
    <property type="project" value="InterPro"/>
</dbReference>
<dbReference type="PANTHER" id="PTHR46372">
    <property type="entry name" value="PROTEIN WVD2-LIKE 3"/>
    <property type="match status" value="1"/>
</dbReference>
<dbReference type="InterPro" id="IPR027329">
    <property type="entry name" value="TPX2_C"/>
</dbReference>
<dbReference type="SUPFAM" id="SSF53756">
    <property type="entry name" value="UDP-Glycosyltransferase/glycogen phosphorylase"/>
    <property type="match status" value="1"/>
</dbReference>
<feature type="region of interest" description="Disordered" evidence="9">
    <location>
        <begin position="499"/>
        <end position="524"/>
    </location>
</feature>
<sequence>MAHVLVLPFPIQGHINPMLQFAKRLASKGPQVTLVSTIFIIKSMQLQTKTINLATISDGYDETGIAGAKNGLEPYFESLQTIGSKTLEDLITKQSKSDRPFTCMVYDTYVPWAAEVTKKLGSIDSVAFSTQSCAVSSIYYHFNHGLLDLPDNGDTVSLHGLAQLGRSDFPSFTFGAEDYPTLARLSLNQFNAPKKNDWVLFNSFDDLEDEVMIHLKEQWHARTIGPTVPSKFIEEDNNYYSMNLINPEKDLCMKWLESKPHCSTVYVSFGSVANLSKEQTEEIAFGLKQSGKCFLWVVRATEQEKLPRSRDSSSKALLMGKEVIDMSTDEESDCVVICSTDDLSSKPLEDSALDKVMKDISDSSILDETIETKGSEMKSFMKESPEKVTLVHKDRICHNGNEMAAVNNSSGQADTLEMESVNCEAQMPLHQKRDSNIKTRAKATSGTSRSNITVPQPFALATYKRSLGGIRDSIADAAGNGSKPANPYNKLTSNMAKKSEKNLPLVSRKPLQPDNAMHRDDEDACSVASSTTASVRMMKIGSAMAAAPVFRVSERAEKRKEFYSKLEEKHQALEAEKNQSEARTKEEREAALRQLRKSLTFKATPMPSFYHDGPPPKVELKKVPPTRAKSPKLGRRKSCTDATNASTRDNKHAGERNRLNRHSLGSIKEDANKNNGRKNNNVSHKEKEGPKSAAREDLKALDRDVAEQKTTDDASVES</sequence>
<protein>
    <recommendedName>
        <fullName evidence="14">TPX2 C-terminal domain-containing protein</fullName>
    </recommendedName>
</protein>
<comment type="subcellular location">
    <subcellularLocation>
        <location evidence="1">Cytoplasm</location>
        <location evidence="1">Cytoskeleton</location>
    </subcellularLocation>
</comment>
<comment type="similarity">
    <text evidence="3">Belongs to the UDP-glycosyltransferase family.</text>
</comment>
<dbReference type="OrthoDB" id="1925970at2759"/>
<dbReference type="PANTHER" id="PTHR46372:SF2">
    <property type="entry name" value="PROTEIN WVD2-LIKE 3"/>
    <property type="match status" value="1"/>
</dbReference>
<proteinExistence type="inferred from homology"/>
<dbReference type="Pfam" id="PF26168">
    <property type="entry name" value="Glyco_transf_N"/>
    <property type="match status" value="1"/>
</dbReference>
<keyword evidence="4" id="KW-0963">Cytoplasm</keyword>
<dbReference type="InterPro" id="IPR058980">
    <property type="entry name" value="Glyco_transf_N"/>
</dbReference>
<feature type="compositionally biased region" description="Basic and acidic residues" evidence="9">
    <location>
        <begin position="648"/>
        <end position="658"/>
    </location>
</feature>
<reference evidence="12" key="2">
    <citation type="journal article" date="2022" name="Hortic Res">
        <title>The genome of Dioscorea zingiberensis sheds light on the biosynthesis, origin and evolution of the medicinally important diosgenin saponins.</title>
        <authorList>
            <person name="Li Y."/>
            <person name="Tan C."/>
            <person name="Li Z."/>
            <person name="Guo J."/>
            <person name="Li S."/>
            <person name="Chen X."/>
            <person name="Wang C."/>
            <person name="Dai X."/>
            <person name="Yang H."/>
            <person name="Song W."/>
            <person name="Hou L."/>
            <person name="Xu J."/>
            <person name="Tong Z."/>
            <person name="Xu A."/>
            <person name="Yuan X."/>
            <person name="Wang W."/>
            <person name="Yang Q."/>
            <person name="Chen L."/>
            <person name="Sun Z."/>
            <person name="Wang K."/>
            <person name="Pan B."/>
            <person name="Chen J."/>
            <person name="Bao Y."/>
            <person name="Liu F."/>
            <person name="Qi X."/>
            <person name="Gang D.R."/>
            <person name="Wen J."/>
            <person name="Li J."/>
        </authorList>
    </citation>
    <scope>NUCLEOTIDE SEQUENCE</scope>
    <source>
        <strain evidence="12">Dzin_1.0</strain>
    </source>
</reference>
<reference evidence="12" key="1">
    <citation type="submission" date="2021-03" db="EMBL/GenBank/DDBJ databases">
        <authorList>
            <person name="Li Z."/>
            <person name="Yang C."/>
        </authorList>
    </citation>
    <scope>NUCLEOTIDE SEQUENCE</scope>
    <source>
        <strain evidence="12">Dzin_1.0</strain>
        <tissue evidence="12">Leaf</tissue>
    </source>
</reference>
<keyword evidence="5" id="KW-0808">Transferase</keyword>
<feature type="domain" description="TPX2 C-terminal" evidence="10">
    <location>
        <begin position="549"/>
        <end position="618"/>
    </location>
</feature>
<dbReference type="GO" id="GO:0005874">
    <property type="term" value="C:microtubule"/>
    <property type="evidence" value="ECO:0007669"/>
    <property type="project" value="UniProtKB-KW"/>
</dbReference>
<keyword evidence="7" id="KW-0206">Cytoskeleton</keyword>
<evidence type="ECO:0000259" key="11">
    <source>
        <dbReference type="Pfam" id="PF26168"/>
    </source>
</evidence>
<dbReference type="Proteomes" id="UP001085076">
    <property type="component" value="Miscellaneous, Linkage group lg08"/>
</dbReference>
<keyword evidence="8" id="KW-0175">Coiled coil</keyword>
<evidence type="ECO:0000256" key="8">
    <source>
        <dbReference type="SAM" id="Coils"/>
    </source>
</evidence>
<dbReference type="GO" id="GO:0000226">
    <property type="term" value="P:microtubule cytoskeleton organization"/>
    <property type="evidence" value="ECO:0007669"/>
    <property type="project" value="InterPro"/>
</dbReference>
<gene>
    <name evidence="12" type="ORF">J5N97_027582</name>
</gene>
<dbReference type="EMBL" id="JAGGNH010000008">
    <property type="protein sequence ID" value="KAJ0966444.1"/>
    <property type="molecule type" value="Genomic_DNA"/>
</dbReference>
<evidence type="ECO:0000313" key="13">
    <source>
        <dbReference type="Proteomes" id="UP001085076"/>
    </source>
</evidence>
<dbReference type="Pfam" id="PF06886">
    <property type="entry name" value="TPX2"/>
    <property type="match status" value="1"/>
</dbReference>
<dbReference type="GO" id="GO:0008194">
    <property type="term" value="F:UDP-glycosyltransferase activity"/>
    <property type="evidence" value="ECO:0007669"/>
    <property type="project" value="InterPro"/>
</dbReference>
<evidence type="ECO:0000313" key="12">
    <source>
        <dbReference type="EMBL" id="KAJ0966444.1"/>
    </source>
</evidence>
<accession>A0A9D5C538</accession>
<keyword evidence="6" id="KW-0493">Microtubule</keyword>
<evidence type="ECO:0000256" key="6">
    <source>
        <dbReference type="ARBA" id="ARBA00022701"/>
    </source>
</evidence>
<evidence type="ECO:0000256" key="3">
    <source>
        <dbReference type="ARBA" id="ARBA00009995"/>
    </source>
</evidence>
<evidence type="ECO:0008006" key="14">
    <source>
        <dbReference type="Google" id="ProtNLM"/>
    </source>
</evidence>
<dbReference type="Gene3D" id="3.40.50.2000">
    <property type="entry name" value="Glycogen Phosphorylase B"/>
    <property type="match status" value="2"/>
</dbReference>
<organism evidence="12 13">
    <name type="scientific">Dioscorea zingiberensis</name>
    <dbReference type="NCBI Taxonomy" id="325984"/>
    <lineage>
        <taxon>Eukaryota</taxon>
        <taxon>Viridiplantae</taxon>
        <taxon>Streptophyta</taxon>
        <taxon>Embryophyta</taxon>
        <taxon>Tracheophyta</taxon>
        <taxon>Spermatophyta</taxon>
        <taxon>Magnoliopsida</taxon>
        <taxon>Liliopsida</taxon>
        <taxon>Dioscoreales</taxon>
        <taxon>Dioscoreaceae</taxon>
        <taxon>Dioscorea</taxon>
    </lineage>
</organism>
<dbReference type="InterPro" id="IPR002213">
    <property type="entry name" value="UDP_glucos_trans"/>
</dbReference>
<keyword evidence="13" id="KW-1185">Reference proteome</keyword>
<evidence type="ECO:0000256" key="1">
    <source>
        <dbReference type="ARBA" id="ARBA00004245"/>
    </source>
</evidence>